<dbReference type="Proteomes" id="UP000019028">
    <property type="component" value="Chromosome"/>
</dbReference>
<dbReference type="EMBL" id="CP006569">
    <property type="protein sequence ID" value="AHF75414.1"/>
    <property type="molecule type" value="Genomic_DNA"/>
</dbReference>
<organism evidence="6 7">
    <name type="scientific">Sodalis praecaptivus</name>
    <dbReference type="NCBI Taxonomy" id="1239307"/>
    <lineage>
        <taxon>Bacteria</taxon>
        <taxon>Pseudomonadati</taxon>
        <taxon>Pseudomonadota</taxon>
        <taxon>Gammaproteobacteria</taxon>
        <taxon>Enterobacterales</taxon>
        <taxon>Bruguierivoracaceae</taxon>
        <taxon>Sodalis</taxon>
    </lineage>
</organism>
<evidence type="ECO:0000256" key="2">
    <source>
        <dbReference type="ARBA" id="ARBA00022679"/>
    </source>
</evidence>
<dbReference type="Pfam" id="PF02782">
    <property type="entry name" value="FGGY_C"/>
    <property type="match status" value="1"/>
</dbReference>
<dbReference type="KEGG" id="sod:Sant_0308"/>
<evidence type="ECO:0000313" key="6">
    <source>
        <dbReference type="EMBL" id="AHF75414.1"/>
    </source>
</evidence>
<dbReference type="GO" id="GO:0019150">
    <property type="term" value="F:D-ribulokinase activity"/>
    <property type="evidence" value="ECO:0007669"/>
    <property type="project" value="TreeGrafter"/>
</dbReference>
<dbReference type="GO" id="GO:0005737">
    <property type="term" value="C:cytoplasm"/>
    <property type="evidence" value="ECO:0007669"/>
    <property type="project" value="TreeGrafter"/>
</dbReference>
<protein>
    <submittedName>
        <fullName evidence="6">D-ribulokinase</fullName>
    </submittedName>
</protein>
<evidence type="ECO:0000313" key="7">
    <source>
        <dbReference type="Proteomes" id="UP000019028"/>
    </source>
</evidence>
<evidence type="ECO:0000256" key="3">
    <source>
        <dbReference type="ARBA" id="ARBA00022777"/>
    </source>
</evidence>
<evidence type="ECO:0000256" key="1">
    <source>
        <dbReference type="ARBA" id="ARBA00009156"/>
    </source>
</evidence>
<dbReference type="PATRIC" id="fig|1239307.3.peg.324"/>
<keyword evidence="2" id="KW-0808">Transferase</keyword>
<dbReference type="InterPro" id="IPR043129">
    <property type="entry name" value="ATPase_NBD"/>
</dbReference>
<dbReference type="PIRSF" id="PIRSF000538">
    <property type="entry name" value="GlpK"/>
    <property type="match status" value="1"/>
</dbReference>
<dbReference type="PANTHER" id="PTHR43435">
    <property type="entry name" value="RIBULOKINASE"/>
    <property type="match status" value="1"/>
</dbReference>
<dbReference type="Pfam" id="PF00370">
    <property type="entry name" value="FGGY_N"/>
    <property type="match status" value="1"/>
</dbReference>
<name>W0HNL3_9GAMM</name>
<dbReference type="InterPro" id="IPR006003">
    <property type="entry name" value="FGGY_RbtK-like"/>
</dbReference>
<keyword evidence="3 6" id="KW-0418">Kinase</keyword>
<feature type="domain" description="Carbohydrate kinase FGGY C-terminal" evidence="5">
    <location>
        <begin position="279"/>
        <end position="483"/>
    </location>
</feature>
<dbReference type="InterPro" id="IPR018485">
    <property type="entry name" value="FGGY_C"/>
</dbReference>
<proteinExistence type="inferred from homology"/>
<dbReference type="InterPro" id="IPR018484">
    <property type="entry name" value="FGGY_N"/>
</dbReference>
<feature type="domain" description="Carbohydrate kinase FGGY N-terminal" evidence="4">
    <location>
        <begin position="15"/>
        <end position="265"/>
    </location>
</feature>
<dbReference type="GO" id="GO:0019321">
    <property type="term" value="P:pentose metabolic process"/>
    <property type="evidence" value="ECO:0007669"/>
    <property type="project" value="TreeGrafter"/>
</dbReference>
<sequence>MLTQGSNRVVPMNGYYLGVDAGSASVRAGLFSSRGERLAFATRPISQFHDEGHCVEQSSDEIWTAVGEAVREAVTTSHIAPERIKGIGFDATCSLVMLGSAGEPLSVSPSGDPQRNIVMWMDHRATRETEEINATEDRALQYVGGKVSVEMQLPKILWLKRHYPERYAQCARLLDLADFLVWKATGADIASVCTLTCKWNYLAHENQFSASLLSAMGLEDVLARIPPVILPLGSAAGKLSPQAARAFGLPEGIAVATGIIDAHAGGLALLAGDPEGSLALIGGTSNCHMIVSREPCQVAGVWGPYWNAMLPEWWLNEGGQSAAGALVEWTIAQHEAWPALEQEAKQRGVSHWQLLNEWVSDLEQRDPFPTRALHVLPDHHGNRSPRADPLARGAVFGLTLERGRDGLARQYLATLQGIALGTRHIIDVMQQAGHHVSRLFLCGGVTRNTLWLREYANATGRTLHLAAEEDVVTLGAALLGAVASGEYADFASAARQMVRPGAVIAADAEKHSFFAAKYRVFLQMYDDQQRAAALMQYA</sequence>
<accession>W0HNL3</accession>
<dbReference type="SUPFAM" id="SSF53067">
    <property type="entry name" value="Actin-like ATPase domain"/>
    <property type="match status" value="2"/>
</dbReference>
<dbReference type="CDD" id="cd07782">
    <property type="entry name" value="ASKHA_NBD_FGGY_D-RBK"/>
    <property type="match status" value="1"/>
</dbReference>
<evidence type="ECO:0000259" key="4">
    <source>
        <dbReference type="Pfam" id="PF00370"/>
    </source>
</evidence>
<evidence type="ECO:0000259" key="5">
    <source>
        <dbReference type="Pfam" id="PF02782"/>
    </source>
</evidence>
<dbReference type="AlphaFoldDB" id="W0HNL3"/>
<dbReference type="NCBIfam" id="TIGR01315">
    <property type="entry name" value="5C_CHO_kinase"/>
    <property type="match status" value="1"/>
</dbReference>
<dbReference type="Gene3D" id="3.30.420.40">
    <property type="match status" value="1"/>
</dbReference>
<dbReference type="Gene3D" id="1.20.58.2240">
    <property type="match status" value="1"/>
</dbReference>
<reference evidence="6 7" key="1">
    <citation type="journal article" date="2014" name="Genome Biol. Evol.">
        <title>Genome degeneration and adaptation in a nascent stage of symbiosis.</title>
        <authorList>
            <person name="Oakeson K.F."/>
            <person name="Gil R."/>
            <person name="Clayton A.L."/>
            <person name="Dunn D.M."/>
            <person name="von Niederhausern A.C."/>
            <person name="Hamil C."/>
            <person name="Aoyagi A."/>
            <person name="Duval B."/>
            <person name="Baca A."/>
            <person name="Silva F.J."/>
            <person name="Vallier A."/>
            <person name="Jackson D.G."/>
            <person name="Latorre A."/>
            <person name="Weiss R.B."/>
            <person name="Heddi A."/>
            <person name="Moya A."/>
            <person name="Dale C."/>
        </authorList>
    </citation>
    <scope>NUCLEOTIDE SEQUENCE [LARGE SCALE GENOMIC DNA]</scope>
    <source>
        <strain evidence="6 7">HS1</strain>
    </source>
</reference>
<comment type="similarity">
    <text evidence="1">Belongs to the FGGY kinase family.</text>
</comment>
<dbReference type="InterPro" id="IPR000577">
    <property type="entry name" value="Carb_kinase_FGGY"/>
</dbReference>
<dbReference type="HOGENOM" id="CLU_009281_10_2_6"/>
<dbReference type="PANTHER" id="PTHR43435:SF4">
    <property type="entry name" value="FGGY CARBOHYDRATE KINASE DOMAIN-CONTAINING PROTEIN"/>
    <property type="match status" value="1"/>
</dbReference>
<keyword evidence="7" id="KW-1185">Reference proteome</keyword>
<gene>
    <name evidence="6" type="ORF">Sant_0308</name>
</gene>